<evidence type="ECO:0000256" key="2">
    <source>
        <dbReference type="ARBA" id="ARBA00022771"/>
    </source>
</evidence>
<evidence type="ECO:0000256" key="5">
    <source>
        <dbReference type="SAM" id="MobiDB-lite"/>
    </source>
</evidence>
<feature type="domain" description="SWIM-type" evidence="6">
    <location>
        <begin position="682"/>
        <end position="714"/>
    </location>
</feature>
<dbReference type="SMART" id="SM00575">
    <property type="entry name" value="ZnF_PMZ"/>
    <property type="match status" value="1"/>
</dbReference>
<dbReference type="PANTHER" id="PTHR31973">
    <property type="entry name" value="POLYPROTEIN, PUTATIVE-RELATED"/>
    <property type="match status" value="1"/>
</dbReference>
<feature type="region of interest" description="Disordered" evidence="5">
    <location>
        <begin position="197"/>
        <end position="219"/>
    </location>
</feature>
<dbReference type="Gramene" id="BGIOSGA009500-TA">
    <property type="protein sequence ID" value="BGIOSGA009500-PA"/>
    <property type="gene ID" value="BGIOSGA009500"/>
</dbReference>
<feature type="region of interest" description="Disordered" evidence="5">
    <location>
        <begin position="747"/>
        <end position="883"/>
    </location>
</feature>
<dbReference type="InterPro" id="IPR006564">
    <property type="entry name" value="Znf_PMZ"/>
</dbReference>
<dbReference type="InterPro" id="IPR004332">
    <property type="entry name" value="Transposase_MuDR"/>
</dbReference>
<dbReference type="EMBL" id="CM000128">
    <property type="protein sequence ID" value="EEC76472.1"/>
    <property type="molecule type" value="Genomic_DNA"/>
</dbReference>
<dbReference type="STRING" id="39946.B8AMS6"/>
<dbReference type="PROSITE" id="PS50966">
    <property type="entry name" value="ZF_SWIM"/>
    <property type="match status" value="1"/>
</dbReference>
<dbReference type="InterPro" id="IPR018289">
    <property type="entry name" value="MULE_transposase_dom"/>
</dbReference>
<keyword evidence="3" id="KW-0862">Zinc</keyword>
<dbReference type="Pfam" id="PF10551">
    <property type="entry name" value="MULE"/>
    <property type="match status" value="1"/>
</dbReference>
<evidence type="ECO:0000313" key="7">
    <source>
        <dbReference type="EMBL" id="EEC76472.1"/>
    </source>
</evidence>
<evidence type="ECO:0000256" key="4">
    <source>
        <dbReference type="PROSITE-ProRule" id="PRU00325"/>
    </source>
</evidence>
<keyword evidence="2 4" id="KW-0863">Zinc-finger</keyword>
<feature type="compositionally biased region" description="Acidic residues" evidence="5">
    <location>
        <begin position="205"/>
        <end position="218"/>
    </location>
</feature>
<accession>B8AMS6</accession>
<dbReference type="OMA" id="WICTASA"/>
<dbReference type="GO" id="GO:0008270">
    <property type="term" value="F:zinc ion binding"/>
    <property type="evidence" value="ECO:0007669"/>
    <property type="project" value="UniProtKB-KW"/>
</dbReference>
<gene>
    <name evidence="7" type="ORF">OsI_14206</name>
</gene>
<name>B8AMS6_ORYSI</name>
<feature type="compositionally biased region" description="Low complexity" evidence="5">
    <location>
        <begin position="1004"/>
        <end position="1013"/>
    </location>
</feature>
<dbReference type="PANTHER" id="PTHR31973:SF187">
    <property type="entry name" value="MUTATOR TRANSPOSASE MUDRA PROTEIN"/>
    <property type="match status" value="1"/>
</dbReference>
<reference evidence="7 8" key="1">
    <citation type="journal article" date="2005" name="PLoS Biol.">
        <title>The genomes of Oryza sativa: a history of duplications.</title>
        <authorList>
            <person name="Yu J."/>
            <person name="Wang J."/>
            <person name="Lin W."/>
            <person name="Li S."/>
            <person name="Li H."/>
            <person name="Zhou J."/>
            <person name="Ni P."/>
            <person name="Dong W."/>
            <person name="Hu S."/>
            <person name="Zeng C."/>
            <person name="Zhang J."/>
            <person name="Zhang Y."/>
            <person name="Li R."/>
            <person name="Xu Z."/>
            <person name="Li S."/>
            <person name="Li X."/>
            <person name="Zheng H."/>
            <person name="Cong L."/>
            <person name="Lin L."/>
            <person name="Yin J."/>
            <person name="Geng J."/>
            <person name="Li G."/>
            <person name="Shi J."/>
            <person name="Liu J."/>
            <person name="Lv H."/>
            <person name="Li J."/>
            <person name="Wang J."/>
            <person name="Deng Y."/>
            <person name="Ran L."/>
            <person name="Shi X."/>
            <person name="Wang X."/>
            <person name="Wu Q."/>
            <person name="Li C."/>
            <person name="Ren X."/>
            <person name="Wang J."/>
            <person name="Wang X."/>
            <person name="Li D."/>
            <person name="Liu D."/>
            <person name="Zhang X."/>
            <person name="Ji Z."/>
            <person name="Zhao W."/>
            <person name="Sun Y."/>
            <person name="Zhang Z."/>
            <person name="Bao J."/>
            <person name="Han Y."/>
            <person name="Dong L."/>
            <person name="Ji J."/>
            <person name="Chen P."/>
            <person name="Wu S."/>
            <person name="Liu J."/>
            <person name="Xiao Y."/>
            <person name="Bu D."/>
            <person name="Tan J."/>
            <person name="Yang L."/>
            <person name="Ye C."/>
            <person name="Zhang J."/>
            <person name="Xu J."/>
            <person name="Zhou Y."/>
            <person name="Yu Y."/>
            <person name="Zhang B."/>
            <person name="Zhuang S."/>
            <person name="Wei H."/>
            <person name="Liu B."/>
            <person name="Lei M."/>
            <person name="Yu H."/>
            <person name="Li Y."/>
            <person name="Xu H."/>
            <person name="Wei S."/>
            <person name="He X."/>
            <person name="Fang L."/>
            <person name="Zhang Z."/>
            <person name="Zhang Y."/>
            <person name="Huang X."/>
            <person name="Su Z."/>
            <person name="Tong W."/>
            <person name="Li J."/>
            <person name="Tong Z."/>
            <person name="Li S."/>
            <person name="Ye J."/>
            <person name="Wang L."/>
            <person name="Fang L."/>
            <person name="Lei T."/>
            <person name="Chen C."/>
            <person name="Chen H."/>
            <person name="Xu Z."/>
            <person name="Li H."/>
            <person name="Huang H."/>
            <person name="Zhang F."/>
            <person name="Xu H."/>
            <person name="Li N."/>
            <person name="Zhao C."/>
            <person name="Li S."/>
            <person name="Dong L."/>
            <person name="Huang Y."/>
            <person name="Li L."/>
            <person name="Xi Y."/>
            <person name="Qi Q."/>
            <person name="Li W."/>
            <person name="Zhang B."/>
            <person name="Hu W."/>
            <person name="Zhang Y."/>
            <person name="Tian X."/>
            <person name="Jiao Y."/>
            <person name="Liang X."/>
            <person name="Jin J."/>
            <person name="Gao L."/>
            <person name="Zheng W."/>
            <person name="Hao B."/>
            <person name="Liu S."/>
            <person name="Wang W."/>
            <person name="Yuan L."/>
            <person name="Cao M."/>
            <person name="McDermott J."/>
            <person name="Samudrala R."/>
            <person name="Wang J."/>
            <person name="Wong G.K."/>
            <person name="Yang H."/>
        </authorList>
    </citation>
    <scope>NUCLEOTIDE SEQUENCE [LARGE SCALE GENOMIC DNA]</scope>
    <source>
        <strain evidence="8">cv. 93-11</strain>
    </source>
</reference>
<proteinExistence type="predicted"/>
<dbReference type="Pfam" id="PF04434">
    <property type="entry name" value="SWIM"/>
    <property type="match status" value="1"/>
</dbReference>
<sequence>MLLFSRVAAARGNADVRLQEASPSSVMPVRMYWLPPGDALNNGMRLLVDDQSCLEMVKIVGTTGAVDIYTEIVKLDMGCSSTLVEAHSDEAVFDLFRDNNSMFPDSLVIAKGGTNTQCDNPNSSIANIQTEGLDSDSGSDATGFTEDEDDEADEIRINYKQFKKKMKRREEIPLDTPVELDLPQSVDANTITQVNDEGDGIAYFDSEDDASYDDDSGDSAERRKCRFPIFDNHAELPQNAVDMCFRGKMQLKDAITRYALHKKVTLQFITNDRDRLRAVCMRKGCTWLLHASYNSRSDWFQIVTYNGNHSCCPDLKNKRLSTSRICDKYESVIKANPSWKARELKETVQEEMGVDVSMTMVKRAKSRVIKKVMDAHSGEYSRLFDYALELMRSNPGSSVHVALDPDENEHVFQRFYVCLDACRRGFLDGCRRVIGFDGCFLKGVVKGELLSAVGRDANNQIYPIAWAVVEYENASSWNWFLGHLQKDLNIPYGGDGWVFLTDQQKGLLSVIEHLFPKAEHRMCARHIYANWRKRHRLQEYQKRFWKIARSSNAVLFNHYKSKLANKTPMGWEDLEKTNPIHWCRAWFKLGSNCDSVENNICESFNNWIIEARFKPIITMLEDIRMKVTRRIQENKTNSERWTMGICPNILKKINKIRHATQFCHVLWNGSSGFEVREKKWRFTVDLSANTCSCRYWQISGIPCQHACAAYFKMAEEPNNHVNMCFSIDQYRNTYQDVLQPVEHESVWPLSTNPRPLPPRVKKMPGSPKRARRKDPTEAAGSSTKSSKRGGSVKCGFCHEKGHNSRGCKKKMEHSSSHYPSHPDQAAPSGEANDSSVAHRRGKTLLSQSQGSAVQLAIGATRSRQSRGKQPAISSNSKTTKKGKMPEGYGLYYSERTGATFLQFITEEQPDAAEAWRRYSSARGNRTPDNDAVRHCGSWFSRQAVPCAIVTTHMAVNPGDSCSRVPISSVDSGGTAAERVAWEERASPSSELVTAAHLLPPPHAQPSSLLSSPSSDEEGAAAGWICTASA</sequence>
<feature type="region of interest" description="Disordered" evidence="5">
    <location>
        <begin position="998"/>
        <end position="1029"/>
    </location>
</feature>
<feature type="compositionally biased region" description="Low complexity" evidence="5">
    <location>
        <begin position="780"/>
        <end position="793"/>
    </location>
</feature>
<evidence type="ECO:0000313" key="8">
    <source>
        <dbReference type="Proteomes" id="UP000007015"/>
    </source>
</evidence>
<protein>
    <recommendedName>
        <fullName evidence="6">SWIM-type domain-containing protein</fullName>
    </recommendedName>
</protein>
<organism evidence="7 8">
    <name type="scientific">Oryza sativa subsp. indica</name>
    <name type="common">Rice</name>
    <dbReference type="NCBI Taxonomy" id="39946"/>
    <lineage>
        <taxon>Eukaryota</taxon>
        <taxon>Viridiplantae</taxon>
        <taxon>Streptophyta</taxon>
        <taxon>Embryophyta</taxon>
        <taxon>Tracheophyta</taxon>
        <taxon>Spermatophyta</taxon>
        <taxon>Magnoliopsida</taxon>
        <taxon>Liliopsida</taxon>
        <taxon>Poales</taxon>
        <taxon>Poaceae</taxon>
        <taxon>BOP clade</taxon>
        <taxon>Oryzoideae</taxon>
        <taxon>Oryzeae</taxon>
        <taxon>Oryzinae</taxon>
        <taxon>Oryza</taxon>
        <taxon>Oryza sativa</taxon>
    </lineage>
</organism>
<keyword evidence="8" id="KW-1185">Reference proteome</keyword>
<dbReference type="InterPro" id="IPR007527">
    <property type="entry name" value="Znf_SWIM"/>
</dbReference>
<evidence type="ECO:0000259" key="6">
    <source>
        <dbReference type="PROSITE" id="PS50966"/>
    </source>
</evidence>
<evidence type="ECO:0000256" key="1">
    <source>
        <dbReference type="ARBA" id="ARBA00022723"/>
    </source>
</evidence>
<keyword evidence="1" id="KW-0479">Metal-binding</keyword>
<dbReference type="HOGENOM" id="CLU_006767_5_0_1"/>
<dbReference type="AlphaFoldDB" id="B8AMS6"/>
<dbReference type="Pfam" id="PF03108">
    <property type="entry name" value="DBD_Tnp_Mut"/>
    <property type="match status" value="1"/>
</dbReference>
<dbReference type="Proteomes" id="UP000007015">
    <property type="component" value="Chromosome 3"/>
</dbReference>
<evidence type="ECO:0000256" key="3">
    <source>
        <dbReference type="ARBA" id="ARBA00022833"/>
    </source>
</evidence>